<accession>A0A517TEW3</accession>
<gene>
    <name evidence="1" type="ORF">V22_41840</name>
</gene>
<dbReference type="Proteomes" id="UP000319976">
    <property type="component" value="Chromosome"/>
</dbReference>
<protein>
    <recommendedName>
        <fullName evidence="3">Protein kinase domain-containing protein</fullName>
    </recommendedName>
</protein>
<evidence type="ECO:0008006" key="3">
    <source>
        <dbReference type="Google" id="ProtNLM"/>
    </source>
</evidence>
<sequence length="177" mass="20516">MIHNRLVEERYSLPIEHARSYAVLQGMELANCLGWGFDGIVFGTTHRSVVKAHVSYKVYQQELVVYQRLKALEIHSVEGFRVPRLVGQNSELHVIEMTTVTPPYVLDFVAAGIDGPLHDWPEEVLRLEREKYREEFGKNWPMVARLLSEFRKLGIFLSDIHPRNIAFIQDDIETPED</sequence>
<dbReference type="KEGG" id="chya:V22_41840"/>
<proteinExistence type="predicted"/>
<dbReference type="RefSeq" id="WP_145266431.1">
    <property type="nucleotide sequence ID" value="NZ_CP036316.1"/>
</dbReference>
<organism evidence="1 2">
    <name type="scientific">Calycomorphotria hydatis</name>
    <dbReference type="NCBI Taxonomy" id="2528027"/>
    <lineage>
        <taxon>Bacteria</taxon>
        <taxon>Pseudomonadati</taxon>
        <taxon>Planctomycetota</taxon>
        <taxon>Planctomycetia</taxon>
        <taxon>Planctomycetales</taxon>
        <taxon>Planctomycetaceae</taxon>
        <taxon>Calycomorphotria</taxon>
    </lineage>
</organism>
<evidence type="ECO:0000313" key="2">
    <source>
        <dbReference type="Proteomes" id="UP000319976"/>
    </source>
</evidence>
<reference evidence="1 2" key="1">
    <citation type="submission" date="2019-02" db="EMBL/GenBank/DDBJ databases">
        <title>Deep-cultivation of Planctomycetes and their phenomic and genomic characterization uncovers novel biology.</title>
        <authorList>
            <person name="Wiegand S."/>
            <person name="Jogler M."/>
            <person name="Boedeker C."/>
            <person name="Pinto D."/>
            <person name="Vollmers J."/>
            <person name="Rivas-Marin E."/>
            <person name="Kohn T."/>
            <person name="Peeters S.H."/>
            <person name="Heuer A."/>
            <person name="Rast P."/>
            <person name="Oberbeckmann S."/>
            <person name="Bunk B."/>
            <person name="Jeske O."/>
            <person name="Meyerdierks A."/>
            <person name="Storesund J.E."/>
            <person name="Kallscheuer N."/>
            <person name="Luecker S."/>
            <person name="Lage O.M."/>
            <person name="Pohl T."/>
            <person name="Merkel B.J."/>
            <person name="Hornburger P."/>
            <person name="Mueller R.-W."/>
            <person name="Bruemmer F."/>
            <person name="Labrenz M."/>
            <person name="Spormann A.M."/>
            <person name="Op den Camp H."/>
            <person name="Overmann J."/>
            <person name="Amann R."/>
            <person name="Jetten M.S.M."/>
            <person name="Mascher T."/>
            <person name="Medema M.H."/>
            <person name="Devos D.P."/>
            <person name="Kaster A.-K."/>
            <person name="Ovreas L."/>
            <person name="Rohde M."/>
            <person name="Galperin M.Y."/>
            <person name="Jogler C."/>
        </authorList>
    </citation>
    <scope>NUCLEOTIDE SEQUENCE [LARGE SCALE GENOMIC DNA]</scope>
    <source>
        <strain evidence="1 2">V22</strain>
    </source>
</reference>
<dbReference type="EMBL" id="CP036316">
    <property type="protein sequence ID" value="QDT66912.1"/>
    <property type="molecule type" value="Genomic_DNA"/>
</dbReference>
<dbReference type="AlphaFoldDB" id="A0A517TEW3"/>
<evidence type="ECO:0000313" key="1">
    <source>
        <dbReference type="EMBL" id="QDT66912.1"/>
    </source>
</evidence>
<dbReference type="OrthoDB" id="276211at2"/>
<keyword evidence="2" id="KW-1185">Reference proteome</keyword>
<name>A0A517TEW3_9PLAN</name>